<dbReference type="Proteomes" id="UP001500051">
    <property type="component" value="Unassembled WGS sequence"/>
</dbReference>
<dbReference type="PANTHER" id="PTHR43540:SF6">
    <property type="entry name" value="ISOCHORISMATASE-LIKE DOMAIN-CONTAINING PROTEIN"/>
    <property type="match status" value="1"/>
</dbReference>
<dbReference type="Gene3D" id="3.40.50.850">
    <property type="entry name" value="Isochorismatase-like"/>
    <property type="match status" value="1"/>
</dbReference>
<evidence type="ECO:0000259" key="2">
    <source>
        <dbReference type="Pfam" id="PF00857"/>
    </source>
</evidence>
<reference evidence="4" key="1">
    <citation type="journal article" date="2019" name="Int. J. Syst. Evol. Microbiol.">
        <title>The Global Catalogue of Microorganisms (GCM) 10K type strain sequencing project: providing services to taxonomists for standard genome sequencing and annotation.</title>
        <authorList>
            <consortium name="The Broad Institute Genomics Platform"/>
            <consortium name="The Broad Institute Genome Sequencing Center for Infectious Disease"/>
            <person name="Wu L."/>
            <person name="Ma J."/>
        </authorList>
    </citation>
    <scope>NUCLEOTIDE SEQUENCE [LARGE SCALE GENOMIC DNA]</scope>
    <source>
        <strain evidence="4">JCM 16548</strain>
    </source>
</reference>
<dbReference type="Pfam" id="PF00857">
    <property type="entry name" value="Isochorismatase"/>
    <property type="match status" value="1"/>
</dbReference>
<protein>
    <submittedName>
        <fullName evidence="3">Cysteine hydrolase</fullName>
    </submittedName>
</protein>
<dbReference type="EMBL" id="BAAAYX010000011">
    <property type="protein sequence ID" value="GAA3707537.1"/>
    <property type="molecule type" value="Genomic_DNA"/>
</dbReference>
<dbReference type="GO" id="GO:0016787">
    <property type="term" value="F:hydrolase activity"/>
    <property type="evidence" value="ECO:0007669"/>
    <property type="project" value="UniProtKB-KW"/>
</dbReference>
<dbReference type="PANTHER" id="PTHR43540">
    <property type="entry name" value="PEROXYUREIDOACRYLATE/UREIDOACRYLATE AMIDOHYDROLASE-RELATED"/>
    <property type="match status" value="1"/>
</dbReference>
<keyword evidence="4" id="KW-1185">Reference proteome</keyword>
<dbReference type="InterPro" id="IPR036380">
    <property type="entry name" value="Isochorismatase-like_sf"/>
</dbReference>
<feature type="domain" description="Isochorismatase-like" evidence="2">
    <location>
        <begin position="48"/>
        <end position="223"/>
    </location>
</feature>
<proteinExistence type="predicted"/>
<organism evidence="3 4">
    <name type="scientific">Microlunatus aurantiacus</name>
    <dbReference type="NCBI Taxonomy" id="446786"/>
    <lineage>
        <taxon>Bacteria</taxon>
        <taxon>Bacillati</taxon>
        <taxon>Actinomycetota</taxon>
        <taxon>Actinomycetes</taxon>
        <taxon>Propionibacteriales</taxon>
        <taxon>Propionibacteriaceae</taxon>
        <taxon>Microlunatus</taxon>
    </lineage>
</organism>
<gene>
    <name evidence="3" type="ORF">GCM10022204_26820</name>
</gene>
<evidence type="ECO:0000313" key="3">
    <source>
        <dbReference type="EMBL" id="GAA3707537.1"/>
    </source>
</evidence>
<comment type="caution">
    <text evidence="3">The sequence shown here is derived from an EMBL/GenBank/DDBJ whole genome shotgun (WGS) entry which is preliminary data.</text>
</comment>
<evidence type="ECO:0000256" key="1">
    <source>
        <dbReference type="ARBA" id="ARBA00022801"/>
    </source>
</evidence>
<accession>A0ABP7DMW6</accession>
<dbReference type="InterPro" id="IPR050272">
    <property type="entry name" value="Isochorismatase-like_hydrls"/>
</dbReference>
<dbReference type="SUPFAM" id="SSF52499">
    <property type="entry name" value="Isochorismatase-like hydrolases"/>
    <property type="match status" value="1"/>
</dbReference>
<dbReference type="InterPro" id="IPR000868">
    <property type="entry name" value="Isochorismatase-like_dom"/>
</dbReference>
<dbReference type="CDD" id="cd00431">
    <property type="entry name" value="cysteine_hydrolases"/>
    <property type="match status" value="1"/>
</dbReference>
<sequence>MRERDPSAAQATGANSGADWVIAPREYARMESRRGRRHAYQQLTPRTTALVVVDMVPFFVDANPPCLTAAEGIGHLAAQLRHLGGTVAWVVPSLGEPTSHAIGFYGPDVAALYAGSGGSGEARGRIWSGFDIDTDDLVVEKTASSAFFPGRCDLHLQLMARGIDTVLITGTVTNVCCESSVRDASTLGYRVVMVADLNVGGDFATRSATFTVVYRSFGDIRTSSEVSNLLQRGQ</sequence>
<evidence type="ECO:0000313" key="4">
    <source>
        <dbReference type="Proteomes" id="UP001500051"/>
    </source>
</evidence>
<keyword evidence="1 3" id="KW-0378">Hydrolase</keyword>
<name>A0ABP7DMW6_9ACTN</name>